<name>A0A7R9BR89_9CRUS</name>
<dbReference type="GO" id="GO:0005737">
    <property type="term" value="C:cytoplasm"/>
    <property type="evidence" value="ECO:0007669"/>
    <property type="project" value="TreeGrafter"/>
</dbReference>
<protein>
    <recommendedName>
        <fullName evidence="1">A to I editase domain-containing protein</fullName>
    </recommendedName>
</protein>
<keyword evidence="3" id="KW-1185">Reference proteome</keyword>
<dbReference type="PANTHER" id="PTHR10910:SF62">
    <property type="entry name" value="AT07585P-RELATED"/>
    <property type="match status" value="1"/>
</dbReference>
<dbReference type="EMBL" id="OA883361">
    <property type="protein sequence ID" value="CAD7278708.1"/>
    <property type="molecule type" value="Genomic_DNA"/>
</dbReference>
<dbReference type="PANTHER" id="PTHR10910">
    <property type="entry name" value="EUKARYOTE SPECIFIC DSRNA BINDING PROTEIN"/>
    <property type="match status" value="1"/>
</dbReference>
<dbReference type="PROSITE" id="PS50141">
    <property type="entry name" value="A_DEAMIN_EDITASE"/>
    <property type="match status" value="1"/>
</dbReference>
<dbReference type="Proteomes" id="UP000678499">
    <property type="component" value="Unassembled WGS sequence"/>
</dbReference>
<dbReference type="EMBL" id="CAJPEX010001324">
    <property type="protein sequence ID" value="CAG0918860.1"/>
    <property type="molecule type" value="Genomic_DNA"/>
</dbReference>
<evidence type="ECO:0000313" key="3">
    <source>
        <dbReference type="Proteomes" id="UP000678499"/>
    </source>
</evidence>
<dbReference type="GO" id="GO:0003725">
    <property type="term" value="F:double-stranded RNA binding"/>
    <property type="evidence" value="ECO:0007669"/>
    <property type="project" value="TreeGrafter"/>
</dbReference>
<dbReference type="GO" id="GO:0006396">
    <property type="term" value="P:RNA processing"/>
    <property type="evidence" value="ECO:0007669"/>
    <property type="project" value="InterPro"/>
</dbReference>
<accession>A0A7R9BR89</accession>
<dbReference type="Pfam" id="PF02137">
    <property type="entry name" value="A_deamin"/>
    <property type="match status" value="1"/>
</dbReference>
<dbReference type="InterPro" id="IPR002466">
    <property type="entry name" value="A_deamin"/>
</dbReference>
<evidence type="ECO:0000313" key="2">
    <source>
        <dbReference type="EMBL" id="CAD7278708.1"/>
    </source>
</evidence>
<sequence length="126" mass="13356">MNEPEIGTSSSLDTRNVAKSVNQSINWFSGCDKMEILNGVNGKTLSEAGGGKQSISRLCKSSIFAQWIALSIAATGVKKQENLYADAKAAATDYQEAKKAANSSLETGGFSSWVSKPLEIDSFALS</sequence>
<reference evidence="2" key="1">
    <citation type="submission" date="2020-11" db="EMBL/GenBank/DDBJ databases">
        <authorList>
            <person name="Tran Van P."/>
        </authorList>
    </citation>
    <scope>NUCLEOTIDE SEQUENCE</scope>
</reference>
<feature type="domain" description="A to I editase" evidence="1">
    <location>
        <begin position="1"/>
        <end position="123"/>
    </location>
</feature>
<dbReference type="GO" id="GO:0005730">
    <property type="term" value="C:nucleolus"/>
    <property type="evidence" value="ECO:0007669"/>
    <property type="project" value="TreeGrafter"/>
</dbReference>
<proteinExistence type="predicted"/>
<gene>
    <name evidence="2" type="ORF">NMOB1V02_LOCUS6405</name>
</gene>
<dbReference type="OrthoDB" id="10268011at2759"/>
<dbReference type="GO" id="GO:0006382">
    <property type="term" value="P:adenosine to inosine editing"/>
    <property type="evidence" value="ECO:0007669"/>
    <property type="project" value="TreeGrafter"/>
</dbReference>
<dbReference type="AlphaFoldDB" id="A0A7R9BR89"/>
<organism evidence="2">
    <name type="scientific">Notodromas monacha</name>
    <dbReference type="NCBI Taxonomy" id="399045"/>
    <lineage>
        <taxon>Eukaryota</taxon>
        <taxon>Metazoa</taxon>
        <taxon>Ecdysozoa</taxon>
        <taxon>Arthropoda</taxon>
        <taxon>Crustacea</taxon>
        <taxon>Oligostraca</taxon>
        <taxon>Ostracoda</taxon>
        <taxon>Podocopa</taxon>
        <taxon>Podocopida</taxon>
        <taxon>Cypridocopina</taxon>
        <taxon>Cypridoidea</taxon>
        <taxon>Cyprididae</taxon>
        <taxon>Notodromas</taxon>
    </lineage>
</organism>
<dbReference type="GO" id="GO:0008251">
    <property type="term" value="F:tRNA-specific adenosine deaminase activity"/>
    <property type="evidence" value="ECO:0007669"/>
    <property type="project" value="TreeGrafter"/>
</dbReference>
<evidence type="ECO:0000259" key="1">
    <source>
        <dbReference type="PROSITE" id="PS50141"/>
    </source>
</evidence>
<dbReference type="GO" id="GO:0003726">
    <property type="term" value="F:double-stranded RNA adenosine deaminase activity"/>
    <property type="evidence" value="ECO:0007669"/>
    <property type="project" value="TreeGrafter"/>
</dbReference>